<organism evidence="1">
    <name type="scientific">Vitis vinifera</name>
    <name type="common">Grape</name>
    <dbReference type="NCBI Taxonomy" id="29760"/>
    <lineage>
        <taxon>Eukaryota</taxon>
        <taxon>Viridiplantae</taxon>
        <taxon>Streptophyta</taxon>
        <taxon>Embryophyta</taxon>
        <taxon>Tracheophyta</taxon>
        <taxon>Spermatophyta</taxon>
        <taxon>Magnoliopsida</taxon>
        <taxon>eudicotyledons</taxon>
        <taxon>Gunneridae</taxon>
        <taxon>Pentapetalae</taxon>
        <taxon>rosids</taxon>
        <taxon>Vitales</taxon>
        <taxon>Vitaceae</taxon>
        <taxon>Viteae</taxon>
        <taxon>Vitis</taxon>
    </lineage>
</organism>
<accession>A5C1Y1</accession>
<sequence length="171" mass="19848">MIRTTYPDRICYHPECDVHECRIAWRRMSSWGIQMELSRMGPYTLYMQTVPLAQHSSVHPGRNSVRRHFISRISCADILHPNVSCAPTFLHPDISHPDGRGRRFNFSGQTYPDPLIAFTRRVSQPFCTVPRQTNSEDFSSEDERLGPLSLGVKKVEYFNSRPLTMDEKYND</sequence>
<evidence type="ECO:0000313" key="1">
    <source>
        <dbReference type="EMBL" id="CAN68557.1"/>
    </source>
</evidence>
<gene>
    <name evidence="1" type="ORF">VITISV_024037</name>
</gene>
<dbReference type="EMBL" id="AM479214">
    <property type="protein sequence ID" value="CAN68557.1"/>
    <property type="molecule type" value="Genomic_DNA"/>
</dbReference>
<name>A5C1Y1_VITVI</name>
<protein>
    <submittedName>
        <fullName evidence="1">Uncharacterized protein</fullName>
    </submittedName>
</protein>
<dbReference type="AlphaFoldDB" id="A5C1Y1"/>
<reference evidence="1" key="1">
    <citation type="journal article" date="2007" name="PLoS ONE">
        <title>The first genome sequence of an elite grapevine cultivar (Pinot noir Vitis vinifera L.): coping with a highly heterozygous genome.</title>
        <authorList>
            <person name="Velasco R."/>
            <person name="Zharkikh A."/>
            <person name="Troggio M."/>
            <person name="Cartwright D.A."/>
            <person name="Cestaro A."/>
            <person name="Pruss D."/>
            <person name="Pindo M."/>
            <person name="FitzGerald L.M."/>
            <person name="Vezzulli S."/>
            <person name="Reid J."/>
            <person name="Malacarne G."/>
            <person name="Iliev D."/>
            <person name="Coppola G."/>
            <person name="Wardell B."/>
            <person name="Micheletti D."/>
            <person name="Macalma T."/>
            <person name="Facci M."/>
            <person name="Mitchell J.T."/>
            <person name="Perazzolli M."/>
            <person name="Eldredge G."/>
            <person name="Gatto P."/>
            <person name="Oyzerski R."/>
            <person name="Moretto M."/>
            <person name="Gutin N."/>
            <person name="Stefanini M."/>
            <person name="Chen Y."/>
            <person name="Segala C."/>
            <person name="Davenport C."/>
            <person name="Dematte L."/>
            <person name="Mraz A."/>
            <person name="Battilana J."/>
            <person name="Stormo K."/>
            <person name="Costa F."/>
            <person name="Tao Q."/>
            <person name="Si-Ammour A."/>
            <person name="Harkins T."/>
            <person name="Lackey A."/>
            <person name="Perbost C."/>
            <person name="Taillon B."/>
            <person name="Stella A."/>
            <person name="Solovyev V."/>
            <person name="Fawcett J.A."/>
            <person name="Sterck L."/>
            <person name="Vandepoele K."/>
            <person name="Grando S.M."/>
            <person name="Toppo S."/>
            <person name="Moser C."/>
            <person name="Lanchbury J."/>
            <person name="Bogden R."/>
            <person name="Skolnick M."/>
            <person name="Sgaramella V."/>
            <person name="Bhatnagar S.K."/>
            <person name="Fontana P."/>
            <person name="Gutin A."/>
            <person name="Van de Peer Y."/>
            <person name="Salamini F."/>
            <person name="Viola R."/>
        </authorList>
    </citation>
    <scope>NUCLEOTIDE SEQUENCE</scope>
</reference>
<proteinExistence type="predicted"/>